<sequence length="411" mass="46039">MGSQSPDMAGAEGSGGAAGSAAGSATGSQSGRSAAGSPERDKAKASEAGSDGAAVRTRESFERLMVERYQRREAADEAATTEQGKRVNELMQQVRDLAFDYQVLRSQNKAAAVFGGGYNGFGNGHTEEAKQPPVARIIYPFQRTRPGRRSTNAFKYTRKDMLKQAEQHEELVPLRLDAEWDKYKLRDTFTWNLHERLARVELFAAHLVEDMGLKPPADKPIYDQVVQQMHHQLNDFYPFVFSDDEALDPELPYSAYKNDEMRILVKLNITIGQHTLVDQFEWDINNPANSPEAFAALMARDLSLTGEFTTAIAHCIREQAQLFTKGLYGVGHPFDGRPVDDADLVAAFLQSPLPSIFRPQQQAKEYAPCIYELSETDLDRNEMVLSREQRPPAHHPHPHCLLGPARRRHHH</sequence>
<feature type="region of interest" description="Disordered" evidence="6">
    <location>
        <begin position="388"/>
        <end position="411"/>
    </location>
</feature>
<dbReference type="OrthoDB" id="515064at2759"/>
<keyword evidence="3" id="KW-0805">Transcription regulation</keyword>
<evidence type="ECO:0000313" key="7">
    <source>
        <dbReference type="EMBL" id="PHH58856.1"/>
    </source>
</evidence>
<evidence type="ECO:0000313" key="8">
    <source>
        <dbReference type="Proteomes" id="UP000226192"/>
    </source>
</evidence>
<evidence type="ECO:0000256" key="4">
    <source>
        <dbReference type="ARBA" id="ARBA00023163"/>
    </source>
</evidence>
<dbReference type="AlphaFoldDB" id="A0A2C5XTU1"/>
<dbReference type="STRING" id="1399860.A0A2C5XTU1"/>
<dbReference type="GO" id="GO:0000228">
    <property type="term" value="C:nuclear chromosome"/>
    <property type="evidence" value="ECO:0007669"/>
    <property type="project" value="InterPro"/>
</dbReference>
<name>A0A2C5XTU1_9HYPO</name>
<accession>A0A2C5XTU1</accession>
<evidence type="ECO:0000256" key="3">
    <source>
        <dbReference type="ARBA" id="ARBA00023015"/>
    </source>
</evidence>
<dbReference type="PANTHER" id="PTHR10019">
    <property type="entry name" value="SNF5"/>
    <property type="match status" value="1"/>
</dbReference>
<dbReference type="EMBL" id="NJET01000284">
    <property type="protein sequence ID" value="PHH58856.1"/>
    <property type="molecule type" value="Genomic_DNA"/>
</dbReference>
<evidence type="ECO:0000256" key="2">
    <source>
        <dbReference type="ARBA" id="ARBA00010239"/>
    </source>
</evidence>
<keyword evidence="5" id="KW-0539">Nucleus</keyword>
<evidence type="ECO:0000256" key="5">
    <source>
        <dbReference type="ARBA" id="ARBA00023242"/>
    </source>
</evidence>
<dbReference type="Pfam" id="PF04855">
    <property type="entry name" value="SNF5"/>
    <property type="match status" value="1"/>
</dbReference>
<comment type="similarity">
    <text evidence="2">Belongs to the SNF5 family.</text>
</comment>
<comment type="caution">
    <text evidence="7">The sequence shown here is derived from an EMBL/GenBank/DDBJ whole genome shotgun (WGS) entry which is preliminary data.</text>
</comment>
<feature type="compositionally biased region" description="Low complexity" evidence="6">
    <location>
        <begin position="19"/>
        <end position="37"/>
    </location>
</feature>
<protein>
    <submittedName>
        <fullName evidence="7">Uncharacterized protein</fullName>
    </submittedName>
</protein>
<proteinExistence type="inferred from homology"/>
<keyword evidence="4" id="KW-0804">Transcription</keyword>
<comment type="subcellular location">
    <subcellularLocation>
        <location evidence="1">Nucleus</location>
    </subcellularLocation>
</comment>
<organism evidence="7 8">
    <name type="scientific">Ophiocordyceps australis</name>
    <dbReference type="NCBI Taxonomy" id="1399860"/>
    <lineage>
        <taxon>Eukaryota</taxon>
        <taxon>Fungi</taxon>
        <taxon>Dikarya</taxon>
        <taxon>Ascomycota</taxon>
        <taxon>Pezizomycotina</taxon>
        <taxon>Sordariomycetes</taxon>
        <taxon>Hypocreomycetidae</taxon>
        <taxon>Hypocreales</taxon>
        <taxon>Ophiocordycipitaceae</taxon>
        <taxon>Ophiocordyceps</taxon>
    </lineage>
</organism>
<feature type="region of interest" description="Disordered" evidence="6">
    <location>
        <begin position="1"/>
        <end position="59"/>
    </location>
</feature>
<dbReference type="GO" id="GO:0006338">
    <property type="term" value="P:chromatin remodeling"/>
    <property type="evidence" value="ECO:0007669"/>
    <property type="project" value="InterPro"/>
</dbReference>
<reference evidence="7 8" key="1">
    <citation type="submission" date="2017-06" db="EMBL/GenBank/DDBJ databases">
        <title>Ant-infecting Ophiocordyceps genomes reveal a high diversity of potential behavioral manipulation genes and a possible major role for enterotoxins.</title>
        <authorList>
            <person name="De Bekker C."/>
            <person name="Evans H.C."/>
            <person name="Brachmann A."/>
            <person name="Hughes D.P."/>
        </authorList>
    </citation>
    <scope>NUCLEOTIDE SEQUENCE [LARGE SCALE GENOMIC DNA]</scope>
    <source>
        <strain evidence="7 8">Map64</strain>
    </source>
</reference>
<evidence type="ECO:0000256" key="6">
    <source>
        <dbReference type="SAM" id="MobiDB-lite"/>
    </source>
</evidence>
<dbReference type="Proteomes" id="UP000226192">
    <property type="component" value="Unassembled WGS sequence"/>
</dbReference>
<keyword evidence="8" id="KW-1185">Reference proteome</keyword>
<gene>
    <name evidence="7" type="ORF">CDD81_4267</name>
</gene>
<evidence type="ECO:0000256" key="1">
    <source>
        <dbReference type="ARBA" id="ARBA00004123"/>
    </source>
</evidence>
<dbReference type="InterPro" id="IPR006939">
    <property type="entry name" value="SNF5"/>
</dbReference>